<evidence type="ECO:0000313" key="5">
    <source>
        <dbReference type="Proteomes" id="UP001165524"/>
    </source>
</evidence>
<dbReference type="PANTHER" id="PTHR44591">
    <property type="entry name" value="STRESS RESPONSE REGULATOR PROTEIN 1"/>
    <property type="match status" value="1"/>
</dbReference>
<feature type="modified residue" description="4-aspartylphosphate" evidence="2">
    <location>
        <position position="67"/>
    </location>
</feature>
<evidence type="ECO:0000313" key="4">
    <source>
        <dbReference type="EMBL" id="MCK0536156.1"/>
    </source>
</evidence>
<evidence type="ECO:0000259" key="3">
    <source>
        <dbReference type="PROSITE" id="PS50110"/>
    </source>
</evidence>
<feature type="domain" description="Response regulatory" evidence="3">
    <location>
        <begin position="18"/>
        <end position="135"/>
    </location>
</feature>
<dbReference type="Pfam" id="PF00072">
    <property type="entry name" value="Response_reg"/>
    <property type="match status" value="1"/>
</dbReference>
<reference evidence="4" key="1">
    <citation type="submission" date="2022-04" db="EMBL/GenBank/DDBJ databases">
        <title>Alcanivorax sp. CY1518 draft genome sequence.</title>
        <authorList>
            <person name="Zhao G."/>
            <person name="An M."/>
        </authorList>
    </citation>
    <scope>NUCLEOTIDE SEQUENCE</scope>
    <source>
        <strain evidence="4">CY1518</strain>
    </source>
</reference>
<dbReference type="SMART" id="SM00448">
    <property type="entry name" value="REC"/>
    <property type="match status" value="1"/>
</dbReference>
<dbReference type="Gene3D" id="3.40.50.2300">
    <property type="match status" value="1"/>
</dbReference>
<accession>A0ABT0E2W8</accession>
<dbReference type="RefSeq" id="WP_246948234.1">
    <property type="nucleotide sequence ID" value="NZ_JALKII010000001.1"/>
</dbReference>
<dbReference type="InterPro" id="IPR001789">
    <property type="entry name" value="Sig_transdc_resp-reg_receiver"/>
</dbReference>
<dbReference type="SUPFAM" id="SSF52172">
    <property type="entry name" value="CheY-like"/>
    <property type="match status" value="1"/>
</dbReference>
<organism evidence="4 5">
    <name type="scientific">Alcanivorax quisquiliarum</name>
    <dbReference type="NCBI Taxonomy" id="2933565"/>
    <lineage>
        <taxon>Bacteria</taxon>
        <taxon>Pseudomonadati</taxon>
        <taxon>Pseudomonadota</taxon>
        <taxon>Gammaproteobacteria</taxon>
        <taxon>Oceanospirillales</taxon>
        <taxon>Alcanivoracaceae</taxon>
        <taxon>Alcanivorax</taxon>
    </lineage>
</organism>
<dbReference type="PANTHER" id="PTHR44591:SF3">
    <property type="entry name" value="RESPONSE REGULATORY DOMAIN-CONTAINING PROTEIN"/>
    <property type="match status" value="1"/>
</dbReference>
<comment type="caution">
    <text evidence="4">The sequence shown here is derived from an EMBL/GenBank/DDBJ whole genome shotgun (WGS) entry which is preliminary data.</text>
</comment>
<dbReference type="InterPro" id="IPR011006">
    <property type="entry name" value="CheY-like_superfamily"/>
</dbReference>
<sequence length="176" mass="19721">MDNTLLAEQDNTPLPRACVLLVDDTPENLVAMEVVLEDLDCDPVSVTSGQAALRELLKRDFALVLLDVQMPGMDGFEVAQLMRSHQRTSTVPIIFVTAISKEERFIRQGYLAGAVDYLFKPLAPDVLRAKVNFFLQLDQQKRRLEAKLARSRASREALFAAYGDLLPEGAERDFQP</sequence>
<keyword evidence="1 2" id="KW-0597">Phosphoprotein</keyword>
<dbReference type="Proteomes" id="UP001165524">
    <property type="component" value="Unassembled WGS sequence"/>
</dbReference>
<name>A0ABT0E2W8_9GAMM</name>
<dbReference type="PROSITE" id="PS50110">
    <property type="entry name" value="RESPONSE_REGULATORY"/>
    <property type="match status" value="1"/>
</dbReference>
<evidence type="ECO:0000256" key="2">
    <source>
        <dbReference type="PROSITE-ProRule" id="PRU00169"/>
    </source>
</evidence>
<keyword evidence="5" id="KW-1185">Reference proteome</keyword>
<evidence type="ECO:0000256" key="1">
    <source>
        <dbReference type="ARBA" id="ARBA00022553"/>
    </source>
</evidence>
<dbReference type="EMBL" id="JALKII010000001">
    <property type="protein sequence ID" value="MCK0536156.1"/>
    <property type="molecule type" value="Genomic_DNA"/>
</dbReference>
<proteinExistence type="predicted"/>
<protein>
    <submittedName>
        <fullName evidence="4">Response regulator</fullName>
    </submittedName>
</protein>
<dbReference type="InterPro" id="IPR050595">
    <property type="entry name" value="Bact_response_regulator"/>
</dbReference>
<gene>
    <name evidence="4" type="ORF">MU846_00345</name>
</gene>